<dbReference type="GO" id="GO:0004497">
    <property type="term" value="F:monooxygenase activity"/>
    <property type="evidence" value="ECO:0007669"/>
    <property type="project" value="UniProtKB-KW"/>
</dbReference>
<proteinExistence type="inferred from homology"/>
<sequence length="502" mass="58647">MLWILLYSIAAVIFVIVFKNIFKSNEFDNLPGPPGLFLINNSLDFLRGPVKTFYYFRELTEKYKRLFKLKIGPKKVLAIYDPEDVEIIFSDPKFITKGYPYKFIKPWLAEGLALSTGSKWQFRRKLLAPAFYFNVLSIYKLILEENSKKLVEKLKCEVGKPKTNVEPYLQEFTLNSICETAMGIKLDEETQEFAKAYKHGVLEIIKCAIYRSLRLWMFPNIIFNLSHKGRKQKEILTFMNKFRDRVIDLRREAFKDNKLFLDIENTFDDKTMISAGKKRLAMLDLLLQAEKEGDIDADGIKEEVDTFMFGGHDTVATALQYALMVFANYPHVQERAVKECNELLESLNTSPFLSDLSKLKYLECCIKECLRLYPSVPVILRSIEHRVKLRDYEIPAGTECCILIYDLHRREDQFPNAKEFHPERFMTDKPTWHPYAYIPFSAGPRNCIGQKFAIIEMKLALSTILRSYKLLAVTRPQDVVYTSDLMLRSTEPIYVKFEERKK</sequence>
<protein>
    <recommendedName>
        <fullName evidence="14">Cytochrome P450</fullName>
    </recommendedName>
</protein>
<comment type="caution">
    <text evidence="12">The sequence shown here is derived from an EMBL/GenBank/DDBJ whole genome shotgun (WGS) entry which is preliminary data.</text>
</comment>
<feature type="transmembrane region" description="Helical" evidence="11">
    <location>
        <begin position="6"/>
        <end position="22"/>
    </location>
</feature>
<dbReference type="InterPro" id="IPR017972">
    <property type="entry name" value="Cyt_P450_CS"/>
</dbReference>
<evidence type="ECO:0000313" key="13">
    <source>
        <dbReference type="Proteomes" id="UP001314205"/>
    </source>
</evidence>
<dbReference type="InterPro" id="IPR002401">
    <property type="entry name" value="Cyt_P450_E_grp-I"/>
</dbReference>
<evidence type="ECO:0000256" key="11">
    <source>
        <dbReference type="SAM" id="Phobius"/>
    </source>
</evidence>
<evidence type="ECO:0000313" key="12">
    <source>
        <dbReference type="EMBL" id="CAK1602150.1"/>
    </source>
</evidence>
<feature type="binding site" description="axial binding residue" evidence="9">
    <location>
        <position position="447"/>
    </location>
    <ligand>
        <name>heme</name>
        <dbReference type="ChEBI" id="CHEBI:30413"/>
    </ligand>
    <ligandPart>
        <name>Fe</name>
        <dbReference type="ChEBI" id="CHEBI:18248"/>
    </ligandPart>
</feature>
<keyword evidence="6 10" id="KW-0560">Oxidoreductase</keyword>
<evidence type="ECO:0000256" key="5">
    <source>
        <dbReference type="ARBA" id="ARBA00022723"/>
    </source>
</evidence>
<dbReference type="InterPro" id="IPR036396">
    <property type="entry name" value="Cyt_P450_sf"/>
</dbReference>
<dbReference type="PANTHER" id="PTHR24291:SF105">
    <property type="entry name" value="CYTOCHROME P450 4P1-RELATED"/>
    <property type="match status" value="1"/>
</dbReference>
<dbReference type="AlphaFoldDB" id="A0AAV1M388"/>
<dbReference type="PRINTS" id="PR00385">
    <property type="entry name" value="P450"/>
</dbReference>
<evidence type="ECO:0000256" key="10">
    <source>
        <dbReference type="RuleBase" id="RU000461"/>
    </source>
</evidence>
<dbReference type="GO" id="GO:0020037">
    <property type="term" value="F:heme binding"/>
    <property type="evidence" value="ECO:0007669"/>
    <property type="project" value="InterPro"/>
</dbReference>
<keyword evidence="5 9" id="KW-0479">Metal-binding</keyword>
<dbReference type="Proteomes" id="UP001314205">
    <property type="component" value="Unassembled WGS sequence"/>
</dbReference>
<keyword evidence="8 10" id="KW-0503">Monooxygenase</keyword>
<evidence type="ECO:0000256" key="9">
    <source>
        <dbReference type="PIRSR" id="PIRSR602401-1"/>
    </source>
</evidence>
<accession>A0AAV1M388</accession>
<comment type="similarity">
    <text evidence="3 10">Belongs to the cytochrome P450 family.</text>
</comment>
<organism evidence="12 13">
    <name type="scientific">Parnassius mnemosyne</name>
    <name type="common">clouded apollo</name>
    <dbReference type="NCBI Taxonomy" id="213953"/>
    <lineage>
        <taxon>Eukaryota</taxon>
        <taxon>Metazoa</taxon>
        <taxon>Ecdysozoa</taxon>
        <taxon>Arthropoda</taxon>
        <taxon>Hexapoda</taxon>
        <taxon>Insecta</taxon>
        <taxon>Pterygota</taxon>
        <taxon>Neoptera</taxon>
        <taxon>Endopterygota</taxon>
        <taxon>Lepidoptera</taxon>
        <taxon>Glossata</taxon>
        <taxon>Ditrysia</taxon>
        <taxon>Papilionoidea</taxon>
        <taxon>Papilionidae</taxon>
        <taxon>Parnassiinae</taxon>
        <taxon>Parnassini</taxon>
        <taxon>Parnassius</taxon>
        <taxon>Driopa</taxon>
    </lineage>
</organism>
<dbReference type="Gene3D" id="1.10.630.10">
    <property type="entry name" value="Cytochrome P450"/>
    <property type="match status" value="1"/>
</dbReference>
<name>A0AAV1M388_9NEOP</name>
<comment type="function">
    <text evidence="2">May be involved in the metabolism of insect hormones and in the breakdown of synthetic insecticides.</text>
</comment>
<keyword evidence="11" id="KW-1133">Transmembrane helix</keyword>
<evidence type="ECO:0000256" key="6">
    <source>
        <dbReference type="ARBA" id="ARBA00023002"/>
    </source>
</evidence>
<evidence type="ECO:0008006" key="14">
    <source>
        <dbReference type="Google" id="ProtNLM"/>
    </source>
</evidence>
<dbReference type="EMBL" id="CAVLGL010000137">
    <property type="protein sequence ID" value="CAK1602150.1"/>
    <property type="molecule type" value="Genomic_DNA"/>
</dbReference>
<evidence type="ECO:0000256" key="7">
    <source>
        <dbReference type="ARBA" id="ARBA00023004"/>
    </source>
</evidence>
<evidence type="ECO:0000256" key="3">
    <source>
        <dbReference type="ARBA" id="ARBA00010617"/>
    </source>
</evidence>
<dbReference type="PRINTS" id="PR00463">
    <property type="entry name" value="EP450I"/>
</dbReference>
<evidence type="ECO:0000256" key="4">
    <source>
        <dbReference type="ARBA" id="ARBA00022617"/>
    </source>
</evidence>
<dbReference type="InterPro" id="IPR050196">
    <property type="entry name" value="Cytochrome_P450_Monoox"/>
</dbReference>
<evidence type="ECO:0000256" key="1">
    <source>
        <dbReference type="ARBA" id="ARBA00001971"/>
    </source>
</evidence>
<dbReference type="SUPFAM" id="SSF48264">
    <property type="entry name" value="Cytochrome P450"/>
    <property type="match status" value="1"/>
</dbReference>
<keyword evidence="7 9" id="KW-0408">Iron</keyword>
<keyword evidence="11" id="KW-0812">Transmembrane</keyword>
<keyword evidence="11" id="KW-0472">Membrane</keyword>
<dbReference type="InterPro" id="IPR001128">
    <property type="entry name" value="Cyt_P450"/>
</dbReference>
<dbReference type="GO" id="GO:0005506">
    <property type="term" value="F:iron ion binding"/>
    <property type="evidence" value="ECO:0007669"/>
    <property type="project" value="InterPro"/>
</dbReference>
<dbReference type="GO" id="GO:0016705">
    <property type="term" value="F:oxidoreductase activity, acting on paired donors, with incorporation or reduction of molecular oxygen"/>
    <property type="evidence" value="ECO:0007669"/>
    <property type="project" value="InterPro"/>
</dbReference>
<reference evidence="12 13" key="1">
    <citation type="submission" date="2023-11" db="EMBL/GenBank/DDBJ databases">
        <authorList>
            <person name="Hedman E."/>
            <person name="Englund M."/>
            <person name="Stromberg M."/>
            <person name="Nyberg Akerstrom W."/>
            <person name="Nylinder S."/>
            <person name="Jareborg N."/>
            <person name="Kallberg Y."/>
            <person name="Kronander E."/>
        </authorList>
    </citation>
    <scope>NUCLEOTIDE SEQUENCE [LARGE SCALE GENOMIC DNA]</scope>
</reference>
<gene>
    <name evidence="12" type="ORF">PARMNEM_LOCUS20687</name>
</gene>
<keyword evidence="13" id="KW-1185">Reference proteome</keyword>
<dbReference type="CDD" id="cd20628">
    <property type="entry name" value="CYP4"/>
    <property type="match status" value="1"/>
</dbReference>
<dbReference type="Pfam" id="PF00067">
    <property type="entry name" value="p450"/>
    <property type="match status" value="1"/>
</dbReference>
<dbReference type="PANTHER" id="PTHR24291">
    <property type="entry name" value="CYTOCHROME P450 FAMILY 4"/>
    <property type="match status" value="1"/>
</dbReference>
<comment type="cofactor">
    <cofactor evidence="1 9">
        <name>heme</name>
        <dbReference type="ChEBI" id="CHEBI:30413"/>
    </cofactor>
</comment>
<dbReference type="PROSITE" id="PS00086">
    <property type="entry name" value="CYTOCHROME_P450"/>
    <property type="match status" value="1"/>
</dbReference>
<evidence type="ECO:0000256" key="8">
    <source>
        <dbReference type="ARBA" id="ARBA00023033"/>
    </source>
</evidence>
<evidence type="ECO:0000256" key="2">
    <source>
        <dbReference type="ARBA" id="ARBA00003690"/>
    </source>
</evidence>
<keyword evidence="4 9" id="KW-0349">Heme</keyword>